<evidence type="ECO:0000313" key="1">
    <source>
        <dbReference type="EMBL" id="MCR0982761.1"/>
    </source>
</evidence>
<evidence type="ECO:0008006" key="3">
    <source>
        <dbReference type="Google" id="ProtNLM"/>
    </source>
</evidence>
<protein>
    <recommendedName>
        <fullName evidence="3">Baseplate assembly protein</fullName>
    </recommendedName>
</protein>
<name>A0ABT1X3T2_9PROT</name>
<evidence type="ECO:0000313" key="2">
    <source>
        <dbReference type="Proteomes" id="UP001524642"/>
    </source>
</evidence>
<keyword evidence="2" id="KW-1185">Reference proteome</keyword>
<reference evidence="1 2" key="1">
    <citation type="submission" date="2022-06" db="EMBL/GenBank/DDBJ databases">
        <title>Roseomonas CN29.</title>
        <authorList>
            <person name="Cheng Y."/>
            <person name="He X."/>
        </authorList>
    </citation>
    <scope>NUCLEOTIDE SEQUENCE [LARGE SCALE GENOMIC DNA]</scope>
    <source>
        <strain evidence="1 2">CN29</strain>
    </source>
</reference>
<dbReference type="RefSeq" id="WP_257716424.1">
    <property type="nucleotide sequence ID" value="NZ_JANJOU010000008.1"/>
</dbReference>
<dbReference type="EMBL" id="JANJOU010000008">
    <property type="protein sequence ID" value="MCR0982761.1"/>
    <property type="molecule type" value="Genomic_DNA"/>
</dbReference>
<sequence length="976" mass="99754">MSAAATGRPGQQSCGCCDGAGPETPAELWNRAGLPAIAYRIGTHGSFKATLLSRLSDAGFPGLHGLTSRADSDPAIALLDAAAAMADVLTFYQERIANESYLRTATERRSLVALGRLTGFEPSPGIAATAYLAFTLEDAAGAPEESPIPAGTRVQSIPAAGALPQTFETLADFTGRPEWNAMRAVTRQPHPVPDSGTAVILARGIATGVRPGDRLVLTGPGGHWVRTVTAAEPDAAAGTTRIALQVPKPAPWPPPFKPIALPMAAFNLAQRPLTGAALDQDVITRRWDHGDLLAYVRSKSWPAAAVMAGVMHAATRPAPPPAGLDGTPGAFRFRQRAAVFGHNAPAWNTLPEAQRQGPGGPATALLTAGQRVPNAPGLVVGASVSNVTLVNATIAGAPLPPGPGGAAGLPLVGGVVQGGVVVPGAPPGTPHPVDWDSVGRTLDYLWDGNALVRDGDGAPRRDNTRVPLDHAYSGIGPGSLALLEEGGTATVFGVAAVGDRSAVAFSLSARVTELNLGEGVALGGFGRRGTAVHCDSEPLALADAPVEEPVAGGTVLLDRIYLGLRAGQYVALVGQRADLPGVMAAEIAALAAVAVSGNSTALTLARPLAHSYERASLRVNANVVVATHGAAVAETLGSGDAARLFQAFTLGQPALTHVTDPVEGGSRSTLTVRVNGEAWREVPSLYGAGPEDRVFTTWLEEDGRTRVAFGDGVTGARLPTGAGNVGAAYRAGIGSPGLVGAGAVSLLMTRPLGVRSVTNPIPTADAADPDAPAMLRQTVPLHVLTLDRVVSLEDYRNFALAYPGVFKAHATWRAGARRRGVLLTVAGAGGLPPDPTGPFARGLLAALRGASDPRVAVALGGAIPVFFQVAASLRTDPALIRGAVEAAVGAALAEAFALPRRDFGQPVRHSEVVAVIQDVPGVLACDLEALYRLDGAMAPGVHPVLEAHVPAPGGGTSRPAEILLLDPRPIAFGVLP</sequence>
<proteinExistence type="predicted"/>
<comment type="caution">
    <text evidence="1">The sequence shown here is derived from an EMBL/GenBank/DDBJ whole genome shotgun (WGS) entry which is preliminary data.</text>
</comment>
<gene>
    <name evidence="1" type="ORF">NRP21_11940</name>
</gene>
<dbReference type="Proteomes" id="UP001524642">
    <property type="component" value="Unassembled WGS sequence"/>
</dbReference>
<accession>A0ABT1X3T2</accession>
<organism evidence="1 2">
    <name type="scientific">Roseomonas populi</name>
    <dbReference type="NCBI Taxonomy" id="3121582"/>
    <lineage>
        <taxon>Bacteria</taxon>
        <taxon>Pseudomonadati</taxon>
        <taxon>Pseudomonadota</taxon>
        <taxon>Alphaproteobacteria</taxon>
        <taxon>Acetobacterales</taxon>
        <taxon>Roseomonadaceae</taxon>
        <taxon>Roseomonas</taxon>
    </lineage>
</organism>